<dbReference type="OrthoDB" id="4568361at2"/>
<evidence type="ECO:0000259" key="1">
    <source>
        <dbReference type="Pfam" id="PF00934"/>
    </source>
</evidence>
<dbReference type="AlphaFoldDB" id="A0A1X2AA83"/>
<evidence type="ECO:0000313" key="3">
    <source>
        <dbReference type="EMBL" id="ORW46977.1"/>
    </source>
</evidence>
<proteinExistence type="predicted"/>
<reference evidence="3 4" key="1">
    <citation type="journal article" date="2015" name="Emerg. Microbes Infect.">
        <title>Characterization of 17 strains belonging to the Mycobacterium simiae complex and description of Mycobacterium paraense sp. nov.</title>
        <authorList>
            <person name="Fusco da Costa A.R."/>
            <person name="Fedrizzi T."/>
            <person name="Lopes M.L."/>
            <person name="Pecorari M."/>
            <person name="Oliveira da Costa W.L."/>
            <person name="Giacobazzi E."/>
            <person name="da Costa Bahia J.R."/>
            <person name="De Sanctis V."/>
            <person name="Batista Lima K.V."/>
            <person name="Bertorelli R."/>
            <person name="Grottola A."/>
            <person name="Fabio A."/>
            <person name="Mariottini A."/>
            <person name="Ferretti P."/>
            <person name="Di Leva F."/>
            <person name="Fregni Serpini G."/>
            <person name="Tagliazucchi S."/>
            <person name="Rumpianesi F."/>
            <person name="Jousson O."/>
            <person name="Segata N."/>
            <person name="Tortoli E."/>
        </authorList>
    </citation>
    <scope>NUCLEOTIDE SEQUENCE [LARGE SCALE GENOMIC DNA]</scope>
    <source>
        <strain evidence="3 4">IEC33</strain>
    </source>
</reference>
<dbReference type="InterPro" id="IPR013228">
    <property type="entry name" value="PE-PPE_C"/>
</dbReference>
<organism evidence="3 4">
    <name type="scientific">Mycobacterium paraense</name>
    <dbReference type="NCBI Taxonomy" id="767916"/>
    <lineage>
        <taxon>Bacteria</taxon>
        <taxon>Bacillati</taxon>
        <taxon>Actinomycetota</taxon>
        <taxon>Actinomycetes</taxon>
        <taxon>Mycobacteriales</taxon>
        <taxon>Mycobacteriaceae</taxon>
        <taxon>Mycobacterium</taxon>
        <taxon>Mycobacterium simiae complex</taxon>
    </lineage>
</organism>
<dbReference type="RefSeq" id="WP_085245035.1">
    <property type="nucleotide sequence ID" value="NZ_LQPN01000044.1"/>
</dbReference>
<name>A0A1X2AA83_9MYCO</name>
<comment type="caution">
    <text evidence="3">The sequence shown here is derived from an EMBL/GenBank/DDBJ whole genome shotgun (WGS) entry which is preliminary data.</text>
</comment>
<protein>
    <submittedName>
        <fullName evidence="3">PE family protein</fullName>
    </submittedName>
</protein>
<dbReference type="Gene3D" id="1.10.287.850">
    <property type="entry name" value="HP0062-like domain"/>
    <property type="match status" value="1"/>
</dbReference>
<accession>A0A1X2AA83</accession>
<dbReference type="Pfam" id="PF08237">
    <property type="entry name" value="PE-PPE"/>
    <property type="match status" value="1"/>
</dbReference>
<dbReference type="Pfam" id="PF00934">
    <property type="entry name" value="PE"/>
    <property type="match status" value="1"/>
</dbReference>
<dbReference type="Proteomes" id="UP000193285">
    <property type="component" value="Unassembled WGS sequence"/>
</dbReference>
<evidence type="ECO:0000313" key="4">
    <source>
        <dbReference type="Proteomes" id="UP000193285"/>
    </source>
</evidence>
<dbReference type="SUPFAM" id="SSF140459">
    <property type="entry name" value="PE/PPE dimer-like"/>
    <property type="match status" value="1"/>
</dbReference>
<dbReference type="InterPro" id="IPR038332">
    <property type="entry name" value="PPE_sf"/>
</dbReference>
<feature type="domain" description="PE-PPE" evidence="2">
    <location>
        <begin position="154"/>
        <end position="381"/>
    </location>
</feature>
<evidence type="ECO:0000259" key="2">
    <source>
        <dbReference type="Pfam" id="PF08237"/>
    </source>
</evidence>
<feature type="domain" description="PE" evidence="1">
    <location>
        <begin position="4"/>
        <end position="92"/>
    </location>
</feature>
<sequence length="553" mass="57187">MSYVIADPQALATVATEIEGIGSAFSAATAAAAAPTSGVAAAAGDEVSAAIADVFGAVGKEYQAVVAQFAAFHNQFQQTLASAGLAYAEAEAGIAATLGLGGPAPAAPLPAATIPPFPANQVSYFIGGTGVPIPSTSFVTRANALYVRSAGALQALFTPEQLYPLTGVKSLPLNQSVAEGVTILDNTLYNTIHNQGQTVTVFGISQSAIISSLEMQNLANGTSLFGANPPNVNQLNFVLTGNEVNPNGGLLSRFPNLSLPALGLDFYPAMNANTPYHVANYTLEYDGFADFPRYPINILSDLNAVAGIVFVHTTYLDLTPTQVNNAIQLPTSPGYTGNTTYYMIPTADLPLLKPLGAIPVIGKPLVDLLQPDLKVLVNLGYGPDPTLGYSTSYADVPTPFGLFPDANPGTVFNALAAGTQQGIHDFSLDMQQIAAQPTAVVPQLTLPSAPGPTTTPPNFPSPQQVFDTVNRIVSTDYAVVLPTADIGYSLATELPFYDSELFLSQLAQGNLINAIGYPIAADVGLGTVAGGVEALTIVSALASNVKDIQSLIP</sequence>
<dbReference type="InterPro" id="IPR000084">
    <property type="entry name" value="PE-PGRS_N"/>
</dbReference>
<dbReference type="STRING" id="767916.AWB91_21600"/>
<gene>
    <name evidence="3" type="ORF">AWB90_13505</name>
</gene>
<dbReference type="EMBL" id="LQPN01000044">
    <property type="protein sequence ID" value="ORW46977.1"/>
    <property type="molecule type" value="Genomic_DNA"/>
</dbReference>